<dbReference type="GO" id="GO:0003677">
    <property type="term" value="F:DNA binding"/>
    <property type="evidence" value="ECO:0007669"/>
    <property type="project" value="UniProtKB-KW"/>
</dbReference>
<evidence type="ECO:0000313" key="8">
    <source>
        <dbReference type="EMBL" id="VAV95706.1"/>
    </source>
</evidence>
<dbReference type="NCBIfam" id="TIGR02937">
    <property type="entry name" value="sigma70-ECF"/>
    <property type="match status" value="1"/>
</dbReference>
<sequence>MLARMNIGASIPLDQDLLAKIASRDEAAFALLLDRHLENVRALAWRVLANHEDVDDIAQEVFLKLWKNPQSFTPGNAKFSTWLYRITLNACIDRQRRTKTANIIPIGEFIETTVPDNAPTPEGAAINTSRSGRVAQAIARLPERQRHAIALSHFQELSNIEAASAMETTVEAVESLLGRARRSLKNFLQNDIAELLDGTGT</sequence>
<dbReference type="Gene3D" id="1.10.1740.10">
    <property type="match status" value="1"/>
</dbReference>
<dbReference type="SUPFAM" id="SSF88946">
    <property type="entry name" value="Sigma2 domain of RNA polymerase sigma factors"/>
    <property type="match status" value="1"/>
</dbReference>
<comment type="similarity">
    <text evidence="1">Belongs to the sigma-70 factor family. ECF subfamily.</text>
</comment>
<protein>
    <recommendedName>
        <fullName evidence="9">RNA polymerase ECF-type sigma factor</fullName>
    </recommendedName>
</protein>
<evidence type="ECO:0000256" key="3">
    <source>
        <dbReference type="ARBA" id="ARBA00023082"/>
    </source>
</evidence>
<dbReference type="PANTHER" id="PTHR43133:SF8">
    <property type="entry name" value="RNA POLYMERASE SIGMA FACTOR HI_1459-RELATED"/>
    <property type="match status" value="1"/>
</dbReference>
<evidence type="ECO:0000259" key="6">
    <source>
        <dbReference type="Pfam" id="PF04542"/>
    </source>
</evidence>
<dbReference type="GO" id="GO:0006352">
    <property type="term" value="P:DNA-templated transcription initiation"/>
    <property type="evidence" value="ECO:0007669"/>
    <property type="project" value="InterPro"/>
</dbReference>
<dbReference type="SUPFAM" id="SSF88659">
    <property type="entry name" value="Sigma3 and sigma4 domains of RNA polymerase sigma factors"/>
    <property type="match status" value="1"/>
</dbReference>
<dbReference type="GO" id="GO:0016987">
    <property type="term" value="F:sigma factor activity"/>
    <property type="evidence" value="ECO:0007669"/>
    <property type="project" value="UniProtKB-KW"/>
</dbReference>
<gene>
    <name evidence="8" type="ORF">MNBD_ALPHA08-278</name>
</gene>
<dbReference type="Pfam" id="PF08281">
    <property type="entry name" value="Sigma70_r4_2"/>
    <property type="match status" value="1"/>
</dbReference>
<dbReference type="NCBIfam" id="NF004113">
    <property type="entry name" value="PRK05602.1"/>
    <property type="match status" value="1"/>
</dbReference>
<keyword evidence="4" id="KW-0238">DNA-binding</keyword>
<feature type="domain" description="RNA polymerase sigma factor 70 region 4 type 2" evidence="7">
    <location>
        <begin position="133"/>
        <end position="184"/>
    </location>
</feature>
<evidence type="ECO:0000256" key="5">
    <source>
        <dbReference type="ARBA" id="ARBA00023163"/>
    </source>
</evidence>
<keyword evidence="5" id="KW-0804">Transcription</keyword>
<dbReference type="InterPro" id="IPR013324">
    <property type="entry name" value="RNA_pol_sigma_r3/r4-like"/>
</dbReference>
<name>A0A3B0S4I7_9ZZZZ</name>
<evidence type="ECO:0000256" key="1">
    <source>
        <dbReference type="ARBA" id="ARBA00010641"/>
    </source>
</evidence>
<dbReference type="InterPro" id="IPR036388">
    <property type="entry name" value="WH-like_DNA-bd_sf"/>
</dbReference>
<dbReference type="PANTHER" id="PTHR43133">
    <property type="entry name" value="RNA POLYMERASE ECF-TYPE SIGMA FACTO"/>
    <property type="match status" value="1"/>
</dbReference>
<keyword evidence="2" id="KW-0805">Transcription regulation</keyword>
<evidence type="ECO:0000256" key="2">
    <source>
        <dbReference type="ARBA" id="ARBA00023015"/>
    </source>
</evidence>
<evidence type="ECO:0000259" key="7">
    <source>
        <dbReference type="Pfam" id="PF08281"/>
    </source>
</evidence>
<proteinExistence type="inferred from homology"/>
<evidence type="ECO:0000256" key="4">
    <source>
        <dbReference type="ARBA" id="ARBA00023125"/>
    </source>
</evidence>
<dbReference type="Gene3D" id="1.10.10.10">
    <property type="entry name" value="Winged helix-like DNA-binding domain superfamily/Winged helix DNA-binding domain"/>
    <property type="match status" value="1"/>
</dbReference>
<dbReference type="CDD" id="cd06171">
    <property type="entry name" value="Sigma70_r4"/>
    <property type="match status" value="1"/>
</dbReference>
<keyword evidence="3" id="KW-0731">Sigma factor</keyword>
<reference evidence="8" key="1">
    <citation type="submission" date="2018-06" db="EMBL/GenBank/DDBJ databases">
        <authorList>
            <person name="Zhirakovskaya E."/>
        </authorList>
    </citation>
    <scope>NUCLEOTIDE SEQUENCE</scope>
</reference>
<accession>A0A3B0S4I7</accession>
<dbReference type="InterPro" id="IPR014284">
    <property type="entry name" value="RNA_pol_sigma-70_dom"/>
</dbReference>
<dbReference type="InterPro" id="IPR013249">
    <property type="entry name" value="RNA_pol_sigma70_r4_t2"/>
</dbReference>
<dbReference type="AlphaFoldDB" id="A0A3B0S4I7"/>
<dbReference type="InterPro" id="IPR039425">
    <property type="entry name" value="RNA_pol_sigma-70-like"/>
</dbReference>
<dbReference type="EMBL" id="UOEC01000129">
    <property type="protein sequence ID" value="VAV95706.1"/>
    <property type="molecule type" value="Genomic_DNA"/>
</dbReference>
<dbReference type="InterPro" id="IPR013325">
    <property type="entry name" value="RNA_pol_sigma_r2"/>
</dbReference>
<organism evidence="8">
    <name type="scientific">hydrothermal vent metagenome</name>
    <dbReference type="NCBI Taxonomy" id="652676"/>
    <lineage>
        <taxon>unclassified sequences</taxon>
        <taxon>metagenomes</taxon>
        <taxon>ecological metagenomes</taxon>
    </lineage>
</organism>
<evidence type="ECO:0008006" key="9">
    <source>
        <dbReference type="Google" id="ProtNLM"/>
    </source>
</evidence>
<feature type="domain" description="RNA polymerase sigma-70 region 2" evidence="6">
    <location>
        <begin position="32"/>
        <end position="99"/>
    </location>
</feature>
<dbReference type="Pfam" id="PF04542">
    <property type="entry name" value="Sigma70_r2"/>
    <property type="match status" value="1"/>
</dbReference>
<dbReference type="InterPro" id="IPR007627">
    <property type="entry name" value="RNA_pol_sigma70_r2"/>
</dbReference>